<dbReference type="Gene3D" id="1.10.10.10">
    <property type="entry name" value="Winged helix-like DNA-binding domain superfamily/Winged helix DNA-binding domain"/>
    <property type="match status" value="1"/>
</dbReference>
<dbReference type="InterPro" id="IPR036388">
    <property type="entry name" value="WH-like_DNA-bd_sf"/>
</dbReference>
<dbReference type="GO" id="GO:0003700">
    <property type="term" value="F:DNA-binding transcription factor activity"/>
    <property type="evidence" value="ECO:0007669"/>
    <property type="project" value="InterPro"/>
</dbReference>
<sequence>MSKGAVMNDTPLAEGADRPRLSRTHTQIVEMIGRRIVLGEYPVGSIVPREEDLVAELLVGRGVIREAIRVLASKGLLESRSKRGTQVLPSDQWHMLDPEVLSWRSTAEIDLKLLRDVADLRAMIEPAACAHAAVRAADSEVSLISALAREMKLVEGDAATFIEVDMQFHRALFAAAHNDLLMQIGAAIEVGLRLSREVTVSMGHGSRAEEHLEIANAIAARSAVQAQKAMSRLLIASQSDIESVLGRGWARDAGTPDPA</sequence>
<dbReference type="SUPFAM" id="SSF48008">
    <property type="entry name" value="GntR ligand-binding domain-like"/>
    <property type="match status" value="1"/>
</dbReference>
<organism evidence="6 7">
    <name type="scientific">Nakamurella antarctica</name>
    <dbReference type="NCBI Taxonomy" id="1902245"/>
    <lineage>
        <taxon>Bacteria</taxon>
        <taxon>Bacillati</taxon>
        <taxon>Actinomycetota</taxon>
        <taxon>Actinomycetes</taxon>
        <taxon>Nakamurellales</taxon>
        <taxon>Nakamurellaceae</taxon>
        <taxon>Nakamurella</taxon>
    </lineage>
</organism>
<dbReference type="PANTHER" id="PTHR43537">
    <property type="entry name" value="TRANSCRIPTIONAL REGULATOR, GNTR FAMILY"/>
    <property type="match status" value="1"/>
</dbReference>
<dbReference type="EMBL" id="CP034170">
    <property type="protein sequence ID" value="AZI58445.1"/>
    <property type="molecule type" value="Genomic_DNA"/>
</dbReference>
<dbReference type="InterPro" id="IPR000524">
    <property type="entry name" value="Tscrpt_reg_HTH_GntR"/>
</dbReference>
<evidence type="ECO:0000256" key="3">
    <source>
        <dbReference type="ARBA" id="ARBA00023163"/>
    </source>
</evidence>
<dbReference type="SMART" id="SM00895">
    <property type="entry name" value="FCD"/>
    <property type="match status" value="1"/>
</dbReference>
<dbReference type="OrthoDB" id="4164516at2"/>
<keyword evidence="3" id="KW-0804">Transcription</keyword>
<dbReference type="PANTHER" id="PTHR43537:SF44">
    <property type="entry name" value="GNTR FAMILY REGULATORY PROTEIN"/>
    <property type="match status" value="1"/>
</dbReference>
<dbReference type="SMART" id="SM00345">
    <property type="entry name" value="HTH_GNTR"/>
    <property type="match status" value="1"/>
</dbReference>
<dbReference type="CDD" id="cd07377">
    <property type="entry name" value="WHTH_GntR"/>
    <property type="match status" value="1"/>
</dbReference>
<dbReference type="PROSITE" id="PS50949">
    <property type="entry name" value="HTH_GNTR"/>
    <property type="match status" value="1"/>
</dbReference>
<dbReference type="PRINTS" id="PR00035">
    <property type="entry name" value="HTHGNTR"/>
</dbReference>
<dbReference type="Pfam" id="PF07729">
    <property type="entry name" value="FCD"/>
    <property type="match status" value="1"/>
</dbReference>
<dbReference type="Gene3D" id="1.20.120.530">
    <property type="entry name" value="GntR ligand-binding domain-like"/>
    <property type="match status" value="1"/>
</dbReference>
<accession>A0A3G8ZNT0</accession>
<dbReference type="Proteomes" id="UP000268084">
    <property type="component" value="Chromosome"/>
</dbReference>
<evidence type="ECO:0000313" key="7">
    <source>
        <dbReference type="Proteomes" id="UP000268084"/>
    </source>
</evidence>
<keyword evidence="1" id="KW-0805">Transcription regulation</keyword>
<feature type="domain" description="HTH gntR-type" evidence="5">
    <location>
        <begin position="22"/>
        <end position="90"/>
    </location>
</feature>
<reference evidence="6 7" key="2">
    <citation type="submission" date="2018-12" db="EMBL/GenBank/DDBJ databases">
        <title>Nakamurella antarcticus sp. nov., isolated from Antarctica South Shetland Islands soil.</title>
        <authorList>
            <person name="Peng F."/>
        </authorList>
    </citation>
    <scope>NUCLEOTIDE SEQUENCE [LARGE SCALE GENOMIC DNA]</scope>
    <source>
        <strain evidence="6 7">S14-144</strain>
    </source>
</reference>
<feature type="region of interest" description="Disordered" evidence="4">
    <location>
        <begin position="1"/>
        <end position="20"/>
    </location>
</feature>
<dbReference type="Pfam" id="PF00392">
    <property type="entry name" value="GntR"/>
    <property type="match status" value="1"/>
</dbReference>
<dbReference type="KEGG" id="nak:EH165_10145"/>
<proteinExistence type="predicted"/>
<dbReference type="InterPro" id="IPR036390">
    <property type="entry name" value="WH_DNA-bd_sf"/>
</dbReference>
<evidence type="ECO:0000256" key="2">
    <source>
        <dbReference type="ARBA" id="ARBA00023125"/>
    </source>
</evidence>
<dbReference type="InterPro" id="IPR011711">
    <property type="entry name" value="GntR_C"/>
</dbReference>
<name>A0A3G8ZNT0_9ACTN</name>
<evidence type="ECO:0000313" key="6">
    <source>
        <dbReference type="EMBL" id="AZI58445.1"/>
    </source>
</evidence>
<evidence type="ECO:0000256" key="1">
    <source>
        <dbReference type="ARBA" id="ARBA00023015"/>
    </source>
</evidence>
<keyword evidence="7" id="KW-1185">Reference proteome</keyword>
<protein>
    <submittedName>
        <fullName evidence="6">FadR family transcriptional regulator</fullName>
    </submittedName>
</protein>
<evidence type="ECO:0000256" key="4">
    <source>
        <dbReference type="SAM" id="MobiDB-lite"/>
    </source>
</evidence>
<reference evidence="6 7" key="1">
    <citation type="submission" date="2018-11" db="EMBL/GenBank/DDBJ databases">
        <authorList>
            <person name="Da X."/>
        </authorList>
    </citation>
    <scope>NUCLEOTIDE SEQUENCE [LARGE SCALE GENOMIC DNA]</scope>
    <source>
        <strain evidence="6 7">S14-144</strain>
    </source>
</reference>
<gene>
    <name evidence="6" type="ORF">EH165_10145</name>
</gene>
<dbReference type="SUPFAM" id="SSF46785">
    <property type="entry name" value="Winged helix' DNA-binding domain"/>
    <property type="match status" value="1"/>
</dbReference>
<dbReference type="InterPro" id="IPR008920">
    <property type="entry name" value="TF_FadR/GntR_C"/>
</dbReference>
<dbReference type="GO" id="GO:0003677">
    <property type="term" value="F:DNA binding"/>
    <property type="evidence" value="ECO:0007669"/>
    <property type="project" value="UniProtKB-KW"/>
</dbReference>
<keyword evidence="2" id="KW-0238">DNA-binding</keyword>
<dbReference type="AlphaFoldDB" id="A0A3G8ZNT0"/>
<evidence type="ECO:0000259" key="5">
    <source>
        <dbReference type="PROSITE" id="PS50949"/>
    </source>
</evidence>